<keyword evidence="5" id="KW-1185">Reference proteome</keyword>
<evidence type="ECO:0000313" key="4">
    <source>
        <dbReference type="EMBL" id="TDP60023.1"/>
    </source>
</evidence>
<dbReference type="Pfam" id="PF09314">
    <property type="entry name" value="DUF1972"/>
    <property type="match status" value="1"/>
</dbReference>
<dbReference type="PANTHER" id="PTHR46401:SF2">
    <property type="entry name" value="GLYCOSYLTRANSFERASE WBBK-RELATED"/>
    <property type="match status" value="1"/>
</dbReference>
<evidence type="ECO:0000313" key="5">
    <source>
        <dbReference type="Proteomes" id="UP000295260"/>
    </source>
</evidence>
<feature type="domain" description="DUF1972" evidence="3">
    <location>
        <begin position="11"/>
        <end position="182"/>
    </location>
</feature>
<proteinExistence type="predicted"/>
<dbReference type="AlphaFoldDB" id="A0A4R6QDR0"/>
<evidence type="ECO:0000259" key="3">
    <source>
        <dbReference type="Pfam" id="PF09314"/>
    </source>
</evidence>
<dbReference type="InterPro" id="IPR015393">
    <property type="entry name" value="DUF1972"/>
</dbReference>
<dbReference type="InterPro" id="IPR001296">
    <property type="entry name" value="Glyco_trans_1"/>
</dbReference>
<reference evidence="4 5" key="1">
    <citation type="submission" date="2019-03" db="EMBL/GenBank/DDBJ databases">
        <title>Genomic Encyclopedia of Archaeal and Bacterial Type Strains, Phase II (KMG-II): from individual species to whole genera.</title>
        <authorList>
            <person name="Goeker M."/>
        </authorList>
    </citation>
    <scope>NUCLEOTIDE SEQUENCE [LARGE SCALE GENOMIC DNA]</scope>
    <source>
        <strain evidence="4 5">DSM 25687</strain>
    </source>
</reference>
<dbReference type="SUPFAM" id="SSF53756">
    <property type="entry name" value="UDP-Glycosyltransferase/glycogen phosphorylase"/>
    <property type="match status" value="1"/>
</dbReference>
<accession>A0A4R6QDR0</accession>
<dbReference type="GO" id="GO:0016757">
    <property type="term" value="F:glycosyltransferase activity"/>
    <property type="evidence" value="ECO:0007669"/>
    <property type="project" value="InterPro"/>
</dbReference>
<name>A0A4R6QDR0_9FLAO</name>
<dbReference type="PANTHER" id="PTHR46401">
    <property type="entry name" value="GLYCOSYLTRANSFERASE WBBK-RELATED"/>
    <property type="match status" value="1"/>
</dbReference>
<dbReference type="Gene3D" id="3.40.50.2000">
    <property type="entry name" value="Glycogen Phosphorylase B"/>
    <property type="match status" value="2"/>
</dbReference>
<evidence type="ECO:0000259" key="2">
    <source>
        <dbReference type="Pfam" id="PF00534"/>
    </source>
</evidence>
<comment type="caution">
    <text evidence="4">The sequence shown here is derived from an EMBL/GenBank/DDBJ whole genome shotgun (WGS) entry which is preliminary data.</text>
</comment>
<feature type="domain" description="Glycosyl transferase family 1" evidence="2">
    <location>
        <begin position="192"/>
        <end position="337"/>
    </location>
</feature>
<dbReference type="Proteomes" id="UP000295260">
    <property type="component" value="Unassembled WGS sequence"/>
</dbReference>
<protein>
    <submittedName>
        <fullName evidence="4">Glycosyltransferase involved in cell wall biosynthesis</fullName>
    </submittedName>
</protein>
<gene>
    <name evidence="4" type="ORF">BC748_0994</name>
</gene>
<sequence length="378" mass="44431">MPLEKEQRLMKIAILGTRGVPNYYGGFEQFAEFFSVYLVQQGHEVYCYNSHDHPFQEKTFHGVNIIHKYDPEYKLGTFGQFIYDYNCIMDSRKRDFDIILQLGYTSNSIWCFLLPKKPIIITNMDGLEWKRSKYSRPVQQFLKFAERLAAISSDYLISDSIGIQKFLKEKYKKESTYIAYGAYPFENPNQEILKEYGVEKENYNMIMARFEPENNLDMVLEGVAMNEDKTPILVIGKHQTKYGEYLKNKFKNHPNIRFIGGLYNLEHLNNLRYFSNLYFHGHSVGGTNPSLLEAMASKALVVAHKNDFNKGILKQNSYYFSNPQEVKNILNTIKKNNNLQLVQNNFDAIVNQFNWEKINGEYLQLFEECFSRHKNRNK</sequence>
<evidence type="ECO:0000256" key="1">
    <source>
        <dbReference type="ARBA" id="ARBA00022679"/>
    </source>
</evidence>
<dbReference type="EMBL" id="SNXR01000012">
    <property type="protein sequence ID" value="TDP60023.1"/>
    <property type="molecule type" value="Genomic_DNA"/>
</dbReference>
<dbReference type="Pfam" id="PF00534">
    <property type="entry name" value="Glycos_transf_1"/>
    <property type="match status" value="1"/>
</dbReference>
<keyword evidence="1 4" id="KW-0808">Transferase</keyword>
<organism evidence="4 5">
    <name type="scientific">Flavobacterium dankookense</name>
    <dbReference type="NCBI Taxonomy" id="706186"/>
    <lineage>
        <taxon>Bacteria</taxon>
        <taxon>Pseudomonadati</taxon>
        <taxon>Bacteroidota</taxon>
        <taxon>Flavobacteriia</taxon>
        <taxon>Flavobacteriales</taxon>
        <taxon>Flavobacteriaceae</taxon>
        <taxon>Flavobacterium</taxon>
    </lineage>
</organism>